<reference evidence="2" key="2">
    <citation type="submission" date="2025-05" db="UniProtKB">
        <authorList>
            <consortium name="Ensembl"/>
        </authorList>
    </citation>
    <scope>IDENTIFICATION</scope>
</reference>
<dbReference type="GeneTree" id="ENSGT00390000008061"/>
<reference evidence="2 3" key="1">
    <citation type="submission" date="2020-05" db="EMBL/GenBank/DDBJ databases">
        <title>Electrophorus electricus (electric eel) genome, fEleEle1, primary haplotype.</title>
        <authorList>
            <person name="Myers G."/>
            <person name="Meyer A."/>
            <person name="Fedrigo O."/>
            <person name="Formenti G."/>
            <person name="Rhie A."/>
            <person name="Tracey A."/>
            <person name="Sims Y."/>
            <person name="Jarvis E.D."/>
        </authorList>
    </citation>
    <scope>NUCLEOTIDE SEQUENCE [LARGE SCALE GENOMIC DNA]</scope>
</reference>
<feature type="coiled-coil region" evidence="1">
    <location>
        <begin position="401"/>
        <end position="449"/>
    </location>
</feature>
<dbReference type="Proteomes" id="UP000314983">
    <property type="component" value="Chromosome 4"/>
</dbReference>
<proteinExistence type="predicted"/>
<sequence length="562" mass="64380">MALSTKSFTKAQDYRNDIMLLMQPYANWEQYLLPAPVSIDLLAQLVRISAADDFSINKNPPKDGFKFIRYPNSFRACLFQVCNGCWQAFNVAHKNMDQIRMYTGQVPEYIKNSVGLIIQEDDGLVQAFLPAELQNIAHISSECLNLAIMTEKQFSDIIKLMQELVEALVNARQSHDEEMEEIKKNIEIAKIKRAEAKEASDRAEAAFNLANERLAEDRRAYQQAMKDLPSGWGLFADTITPKSNVDEMLATSNIFSKSITFLLVVEKMEELCKGKEINWPEVYDQEKQTVKSDYLVGLFQQVSRDIQQEAECPIKSEALGICDKGISTLTELGKYAPEGKCDDAKTEELIKAIDELNVRAMAFYSKSKSFTNQPSFLTAPPKSSQQQIYDSANTDVVQMHLRQSHLRLQMAETQLKIANERNEKTMDNLDQKKKALAEIVSELKHYNLKEIDFNKRIVVLAKGLEIMGQVKEQWEKLVHFFQIISNIVKTTLSENLKHFKQTVEIAVENNYTYSMFYSQCFTFSTFCYVSALFQIGLNYFFPLKILHTIPHNDKVKKVCLEL</sequence>
<feature type="coiled-coil region" evidence="1">
    <location>
        <begin position="161"/>
        <end position="213"/>
    </location>
</feature>
<evidence type="ECO:0000313" key="2">
    <source>
        <dbReference type="Ensembl" id="ENSEEEP00000055750.1"/>
    </source>
</evidence>
<name>A0AAY5EFJ6_ELEEL</name>
<evidence type="ECO:0000313" key="3">
    <source>
        <dbReference type="Proteomes" id="UP000314983"/>
    </source>
</evidence>
<dbReference type="PANTHER" id="PTHR33488:SF2">
    <property type="entry name" value="EARLY ENDOSOME ANTIGEN 1-LIKE"/>
    <property type="match status" value="1"/>
</dbReference>
<accession>A0AAY5EFJ6</accession>
<dbReference type="Ensembl" id="ENSEEET00000055864.1">
    <property type="protein sequence ID" value="ENSEEEP00000063543.1"/>
    <property type="gene ID" value="ENSEEEG00000026627.1"/>
</dbReference>
<keyword evidence="3" id="KW-1185">Reference proteome</keyword>
<protein>
    <submittedName>
        <fullName evidence="2">Uncharacterized protein</fullName>
    </submittedName>
</protein>
<dbReference type="Ensembl" id="ENSEEET00000056220.1">
    <property type="protein sequence ID" value="ENSEEEP00000055750.1"/>
    <property type="gene ID" value="ENSEEEG00000025656.1"/>
</dbReference>
<keyword evidence="1" id="KW-0175">Coiled coil</keyword>
<dbReference type="PANTHER" id="PTHR33488">
    <property type="entry name" value="ZGC:162509"/>
    <property type="match status" value="1"/>
</dbReference>
<dbReference type="AlphaFoldDB" id="A0AAY5EFJ6"/>
<organism evidence="2 3">
    <name type="scientific">Electrophorus electricus</name>
    <name type="common">Electric eel</name>
    <name type="synonym">Gymnotus electricus</name>
    <dbReference type="NCBI Taxonomy" id="8005"/>
    <lineage>
        <taxon>Eukaryota</taxon>
        <taxon>Metazoa</taxon>
        <taxon>Chordata</taxon>
        <taxon>Craniata</taxon>
        <taxon>Vertebrata</taxon>
        <taxon>Euteleostomi</taxon>
        <taxon>Actinopterygii</taxon>
        <taxon>Neopterygii</taxon>
        <taxon>Teleostei</taxon>
        <taxon>Ostariophysi</taxon>
        <taxon>Gymnotiformes</taxon>
        <taxon>Gymnotoidei</taxon>
        <taxon>Gymnotidae</taxon>
        <taxon>Electrophorus</taxon>
    </lineage>
</organism>
<evidence type="ECO:0000256" key="1">
    <source>
        <dbReference type="SAM" id="Coils"/>
    </source>
</evidence>